<proteinExistence type="predicted"/>
<name>A0ABN9V712_9DINO</name>
<comment type="caution">
    <text evidence="2">The sequence shown here is derived from an EMBL/GenBank/DDBJ whole genome shotgun (WGS) entry which is preliminary data.</text>
</comment>
<dbReference type="EMBL" id="CAUYUJ010016772">
    <property type="protein sequence ID" value="CAK0868700.1"/>
    <property type="molecule type" value="Genomic_DNA"/>
</dbReference>
<keyword evidence="3" id="KW-1185">Reference proteome</keyword>
<dbReference type="Proteomes" id="UP001189429">
    <property type="component" value="Unassembled WGS sequence"/>
</dbReference>
<feature type="region of interest" description="Disordered" evidence="1">
    <location>
        <begin position="81"/>
        <end position="134"/>
    </location>
</feature>
<evidence type="ECO:0000313" key="3">
    <source>
        <dbReference type="Proteomes" id="UP001189429"/>
    </source>
</evidence>
<sequence>MVATTSEGPPPLESVRCVAKSFCRPAEKAPVKLWDDSGAGGKAASMWMVNSTQALWVAARHGAPRGTFWELAAESITFSDKGRPSVHRVHQDHEHPAPLASPAKEAASEAAPRASPGARRPTWARPFGHSASER</sequence>
<evidence type="ECO:0000256" key="1">
    <source>
        <dbReference type="SAM" id="MobiDB-lite"/>
    </source>
</evidence>
<protein>
    <submittedName>
        <fullName evidence="2">Uncharacterized protein</fullName>
    </submittedName>
</protein>
<reference evidence="2" key="1">
    <citation type="submission" date="2023-10" db="EMBL/GenBank/DDBJ databases">
        <authorList>
            <person name="Chen Y."/>
            <person name="Shah S."/>
            <person name="Dougan E. K."/>
            <person name="Thang M."/>
            <person name="Chan C."/>
        </authorList>
    </citation>
    <scope>NUCLEOTIDE SEQUENCE [LARGE SCALE GENOMIC DNA]</scope>
</reference>
<accession>A0ABN9V712</accession>
<gene>
    <name evidence="2" type="ORF">PCOR1329_LOCUS55280</name>
</gene>
<organism evidence="2 3">
    <name type="scientific">Prorocentrum cordatum</name>
    <dbReference type="NCBI Taxonomy" id="2364126"/>
    <lineage>
        <taxon>Eukaryota</taxon>
        <taxon>Sar</taxon>
        <taxon>Alveolata</taxon>
        <taxon>Dinophyceae</taxon>
        <taxon>Prorocentrales</taxon>
        <taxon>Prorocentraceae</taxon>
        <taxon>Prorocentrum</taxon>
    </lineage>
</organism>
<evidence type="ECO:0000313" key="2">
    <source>
        <dbReference type="EMBL" id="CAK0868700.1"/>
    </source>
</evidence>
<feature type="compositionally biased region" description="Low complexity" evidence="1">
    <location>
        <begin position="97"/>
        <end position="121"/>
    </location>
</feature>